<dbReference type="PANTHER" id="PTHR43673">
    <property type="entry name" value="NAD(P)H NITROREDUCTASE YDGI-RELATED"/>
    <property type="match status" value="1"/>
</dbReference>
<dbReference type="InterPro" id="IPR000415">
    <property type="entry name" value="Nitroreductase-like"/>
</dbReference>
<evidence type="ECO:0000256" key="1">
    <source>
        <dbReference type="ARBA" id="ARBA00007118"/>
    </source>
</evidence>
<organism evidence="4 5">
    <name type="scientific">Paenibacillus haidiansis</name>
    <dbReference type="NCBI Taxonomy" id="1574488"/>
    <lineage>
        <taxon>Bacteria</taxon>
        <taxon>Bacillati</taxon>
        <taxon>Bacillota</taxon>
        <taxon>Bacilli</taxon>
        <taxon>Bacillales</taxon>
        <taxon>Paenibacillaceae</taxon>
        <taxon>Paenibacillus</taxon>
    </lineage>
</organism>
<evidence type="ECO:0000259" key="3">
    <source>
        <dbReference type="Pfam" id="PF00881"/>
    </source>
</evidence>
<feature type="domain" description="Nitroreductase" evidence="3">
    <location>
        <begin position="16"/>
        <end position="194"/>
    </location>
</feature>
<comment type="caution">
    <text evidence="4">The sequence shown here is derived from an EMBL/GenBank/DDBJ whole genome shotgun (WGS) entry which is preliminary data.</text>
</comment>
<sequence>MTATATSLNNNFKDIITSRHSVRVYDPTFKISREEMTEILEEATLAPSSVNLQPWRFLVIDSPEGKLTLEELAPRNKRQVTTSSAVIAVFGDMNAFDNADEIMSTDVEKGYMPQEIKEQIMANYTDLFGRMPANAFREMILIDGGLVSMQLMLSARAHGYDTNPIGGYDKTRIAEAFGMEKERYVPVMLISIGKAAQDPRITSRLPIDRIAEWK</sequence>
<evidence type="ECO:0000256" key="2">
    <source>
        <dbReference type="ARBA" id="ARBA00023002"/>
    </source>
</evidence>
<keyword evidence="2" id="KW-0560">Oxidoreductase</keyword>
<dbReference type="SUPFAM" id="SSF55469">
    <property type="entry name" value="FMN-dependent nitroreductase-like"/>
    <property type="match status" value="1"/>
</dbReference>
<evidence type="ECO:0000313" key="4">
    <source>
        <dbReference type="EMBL" id="MEF2968659.1"/>
    </source>
</evidence>
<dbReference type="Pfam" id="PF00881">
    <property type="entry name" value="Nitroreductase"/>
    <property type="match status" value="1"/>
</dbReference>
<protein>
    <submittedName>
        <fullName evidence="4">Nitroreductase family protein</fullName>
    </submittedName>
</protein>
<accession>A0ABU7VY24</accession>
<dbReference type="Gene3D" id="3.40.109.10">
    <property type="entry name" value="NADH Oxidase"/>
    <property type="match status" value="1"/>
</dbReference>
<evidence type="ECO:0000313" key="5">
    <source>
        <dbReference type="Proteomes" id="UP001306950"/>
    </source>
</evidence>
<reference evidence="4 5" key="1">
    <citation type="submission" date="2024-02" db="EMBL/GenBank/DDBJ databases">
        <title>A nitrogen-fixing paenibacillus bacterium.</title>
        <authorList>
            <person name="Zhang W.L."/>
            <person name="Chen S.F."/>
        </authorList>
    </citation>
    <scope>NUCLEOTIDE SEQUENCE [LARGE SCALE GENOMIC DNA]</scope>
    <source>
        <strain evidence="4 5">M1</strain>
    </source>
</reference>
<name>A0ABU7VY24_9BACL</name>
<dbReference type="EMBL" id="JAZHPZ010000017">
    <property type="protein sequence ID" value="MEF2968659.1"/>
    <property type="molecule type" value="Genomic_DNA"/>
</dbReference>
<dbReference type="PANTHER" id="PTHR43673:SF10">
    <property type="entry name" value="NADH DEHYDROGENASE_NAD(P)H NITROREDUCTASE XCC3605-RELATED"/>
    <property type="match status" value="1"/>
</dbReference>
<dbReference type="Proteomes" id="UP001306950">
    <property type="component" value="Unassembled WGS sequence"/>
</dbReference>
<dbReference type="InterPro" id="IPR029479">
    <property type="entry name" value="Nitroreductase"/>
</dbReference>
<gene>
    <name evidence="4" type="ORF">V3851_22920</name>
</gene>
<dbReference type="RefSeq" id="WP_331848836.1">
    <property type="nucleotide sequence ID" value="NZ_JAZHPZ010000017.1"/>
</dbReference>
<dbReference type="CDD" id="cd02137">
    <property type="entry name" value="MhqN-like"/>
    <property type="match status" value="1"/>
</dbReference>
<comment type="similarity">
    <text evidence="1">Belongs to the nitroreductase family.</text>
</comment>
<proteinExistence type="inferred from homology"/>
<keyword evidence="5" id="KW-1185">Reference proteome</keyword>